<dbReference type="EC" id="2.4.1.-" evidence="7"/>
<evidence type="ECO:0000256" key="3">
    <source>
        <dbReference type="ARBA" id="ARBA00022676"/>
    </source>
</evidence>
<evidence type="ECO:0000313" key="9">
    <source>
        <dbReference type="EMBL" id="AKA44600.1"/>
    </source>
</evidence>
<feature type="domain" description="Glycosyltransferase N-terminal" evidence="8">
    <location>
        <begin position="8"/>
        <end position="249"/>
    </location>
</feature>
<evidence type="ECO:0000259" key="8">
    <source>
        <dbReference type="Pfam" id="PF26168"/>
    </source>
</evidence>
<dbReference type="Gene3D" id="3.40.50.2000">
    <property type="entry name" value="Glycogen Phosphorylase B"/>
    <property type="match status" value="2"/>
</dbReference>
<keyword evidence="5" id="KW-0414">Isoprene biosynthesis</keyword>
<dbReference type="CDD" id="cd03784">
    <property type="entry name" value="GT1_Gtf-like"/>
    <property type="match status" value="1"/>
</dbReference>
<dbReference type="FunFam" id="3.40.50.2000:FF:000047">
    <property type="entry name" value="Glycosyltransferase"/>
    <property type="match status" value="1"/>
</dbReference>
<dbReference type="Pfam" id="PF00201">
    <property type="entry name" value="UDPGT"/>
    <property type="match status" value="1"/>
</dbReference>
<comment type="pathway">
    <text evidence="1">Secondary metabolite biosynthesis; terpenoid biosynthesis.</text>
</comment>
<keyword evidence="4 6" id="KW-0808">Transferase</keyword>
<dbReference type="GO" id="GO:0035251">
    <property type="term" value="F:UDP-glucosyltransferase activity"/>
    <property type="evidence" value="ECO:0007669"/>
    <property type="project" value="TreeGrafter"/>
</dbReference>
<evidence type="ECO:0000256" key="5">
    <source>
        <dbReference type="ARBA" id="ARBA00023229"/>
    </source>
</evidence>
<evidence type="ECO:0000256" key="1">
    <source>
        <dbReference type="ARBA" id="ARBA00004721"/>
    </source>
</evidence>
<evidence type="ECO:0000256" key="4">
    <source>
        <dbReference type="ARBA" id="ARBA00022679"/>
    </source>
</evidence>
<dbReference type="SMR" id="A0A0D5ZD73"/>
<dbReference type="PANTHER" id="PTHR48047:SF182">
    <property type="entry name" value="GLYCOSYLTRANSFERASE"/>
    <property type="match status" value="1"/>
</dbReference>
<dbReference type="SUPFAM" id="SSF53756">
    <property type="entry name" value="UDP-Glycosyltransferase/glycogen phosphorylase"/>
    <property type="match status" value="1"/>
</dbReference>
<dbReference type="InterPro" id="IPR058980">
    <property type="entry name" value="Glyco_transf_N"/>
</dbReference>
<accession>A0A0D5ZD73</accession>
<sequence length="488" mass="54713">MASQIEKLHFILIPFMSQSHILPLMDFAKVLAQRHLTVTIITTPLNAISVKSIIDQAQKTHLKIGLDTVPFPSQEAGLPQGCESMETLPSHDMAKEFFVGCKMLQEPIQKLLADMQPRPSCIISTNSLPWTGKVASNLGIPRYAFQTIACFSLLMSHNVGRMTLVQTAISDTEPFVVQGMPDKIVLTKSQIPQIVTRTGEEDRKGIIDQMIEAERLTRGMLVNSFEEMEPKYVEAFKNMGKKIWCIGPVSLCNKEMSEKLERGGNKDSIDQSLCLKWLDSMESNSVIYACFGSMGIIPSSQIIETGLGLEASNRPFIWIIRKRDLSAKVEKWLEDENFEERVKGRGLIIRGWAPQVLILSHPSVGGFITHCGWNSTLEAVCAGVPMITWPMFSEQFYNEKLVVNVLKIGVRVGVEVAMKTEEGDKVYVRREQVKEVIEQLMDEEEKGERIKRAKELSEMATKATEEGGSSFLNITMLIQDVIEQITGQ</sequence>
<dbReference type="UniPathway" id="UPA00213"/>
<dbReference type="AlphaFoldDB" id="A0A0D5ZD73"/>
<proteinExistence type="evidence at transcript level"/>
<dbReference type="EMBL" id="KM401932">
    <property type="protein sequence ID" value="AKA44600.1"/>
    <property type="molecule type" value="mRNA"/>
</dbReference>
<protein>
    <recommendedName>
        <fullName evidence="7">Glycosyltransferase</fullName>
        <ecNumber evidence="7">2.4.1.-</ecNumber>
    </recommendedName>
</protein>
<dbReference type="Pfam" id="PF26168">
    <property type="entry name" value="Glyco_transf_N"/>
    <property type="match status" value="1"/>
</dbReference>
<dbReference type="PROSITE" id="PS00375">
    <property type="entry name" value="UDPGT"/>
    <property type="match status" value="1"/>
</dbReference>
<dbReference type="PANTHER" id="PTHR48047">
    <property type="entry name" value="GLYCOSYLTRANSFERASE"/>
    <property type="match status" value="1"/>
</dbReference>
<reference evidence="9" key="1">
    <citation type="journal article" date="2015" name="Metab. Eng.">
        <title>Production of bioactive ginsenosides Rh2 and Rg3 by metabolically engineered yeasts.</title>
        <authorList>
            <person name="Wang P."/>
            <person name="Wei Y."/>
            <person name="Fan Y."/>
            <person name="Liu Q."/>
            <person name="Wei W."/>
            <person name="Yang C."/>
            <person name="Zhang L."/>
            <person name="Zhao G."/>
            <person name="Yue J."/>
            <person name="Yan X."/>
            <person name="Zhou Z."/>
        </authorList>
    </citation>
    <scope>NUCLEOTIDE SEQUENCE</scope>
</reference>
<evidence type="ECO:0000256" key="6">
    <source>
        <dbReference type="RuleBase" id="RU003718"/>
    </source>
</evidence>
<evidence type="ECO:0000256" key="2">
    <source>
        <dbReference type="ARBA" id="ARBA00009995"/>
    </source>
</evidence>
<dbReference type="FunFam" id="3.40.50.2000:FF:000071">
    <property type="entry name" value="Glycosyltransferase"/>
    <property type="match status" value="1"/>
</dbReference>
<name>A0A0D5ZD73_PANGI</name>
<dbReference type="GO" id="GO:0016114">
    <property type="term" value="P:terpenoid biosynthetic process"/>
    <property type="evidence" value="ECO:0007669"/>
    <property type="project" value="UniProtKB-UniPathway"/>
</dbReference>
<organism evidence="9">
    <name type="scientific">Panax ginseng</name>
    <name type="common">Korean ginseng</name>
    <dbReference type="NCBI Taxonomy" id="4054"/>
    <lineage>
        <taxon>Eukaryota</taxon>
        <taxon>Viridiplantae</taxon>
        <taxon>Streptophyta</taxon>
        <taxon>Embryophyta</taxon>
        <taxon>Tracheophyta</taxon>
        <taxon>Spermatophyta</taxon>
        <taxon>Magnoliopsida</taxon>
        <taxon>eudicotyledons</taxon>
        <taxon>Gunneridae</taxon>
        <taxon>Pentapetalae</taxon>
        <taxon>asterids</taxon>
        <taxon>campanulids</taxon>
        <taxon>Apiales</taxon>
        <taxon>Araliaceae</taxon>
        <taxon>Panax</taxon>
    </lineage>
</organism>
<comment type="similarity">
    <text evidence="2 6">Belongs to the UDP-glycosyltransferase family.</text>
</comment>
<dbReference type="InterPro" id="IPR035595">
    <property type="entry name" value="UDP_glycos_trans_CS"/>
</dbReference>
<evidence type="ECO:0000256" key="7">
    <source>
        <dbReference type="RuleBase" id="RU362057"/>
    </source>
</evidence>
<keyword evidence="3 6" id="KW-0328">Glycosyltransferase</keyword>
<dbReference type="InterPro" id="IPR002213">
    <property type="entry name" value="UDP_glucos_trans"/>
</dbReference>